<gene>
    <name evidence="2" type="ORF">GAN59_03550</name>
</gene>
<dbReference type="AlphaFoldDB" id="A0A6I0SB62"/>
<evidence type="ECO:0000256" key="1">
    <source>
        <dbReference type="SAM" id="SignalP"/>
    </source>
</evidence>
<evidence type="ECO:0008006" key="4">
    <source>
        <dbReference type="Google" id="ProtNLM"/>
    </source>
</evidence>
<dbReference type="Proteomes" id="UP000488521">
    <property type="component" value="Unassembled WGS sequence"/>
</dbReference>
<feature type="chain" id="PRO_5030153347" description="F5/8 type C domain" evidence="1">
    <location>
        <begin position="26"/>
        <end position="669"/>
    </location>
</feature>
<name>A0A6I0SB62_BACT4</name>
<dbReference type="PROSITE" id="PS51257">
    <property type="entry name" value="PROKAR_LIPOPROTEIN"/>
    <property type="match status" value="1"/>
</dbReference>
<dbReference type="PANTHER" id="PTHR35532:SF5">
    <property type="entry name" value="CARBOHYDRATE-BINDING DOMAIN-CONTAINING PROTEIN"/>
    <property type="match status" value="1"/>
</dbReference>
<dbReference type="PANTHER" id="PTHR35532">
    <property type="entry name" value="SIMILAR TO POLYHYDROXYALKANOATE DEPOLYMERASE"/>
    <property type="match status" value="1"/>
</dbReference>
<dbReference type="EMBL" id="WCRS01000002">
    <property type="protein sequence ID" value="KAB4477998.1"/>
    <property type="molecule type" value="Genomic_DNA"/>
</dbReference>
<comment type="caution">
    <text evidence="2">The sequence shown here is derived from an EMBL/GenBank/DDBJ whole genome shotgun (WGS) entry which is preliminary data.</text>
</comment>
<feature type="signal peptide" evidence="1">
    <location>
        <begin position="1"/>
        <end position="25"/>
    </location>
</feature>
<sequence length="669" mass="78248">MIKFSGYLIVTCWSGLLLFATVSCADNRLKEALSYAKENSHEWEKVLKHYENEPLKKKAAQFLITNMIGYWGPDSTEVFACRKFTQEYDSLSRIYQYETSVEWGEKVDSIWEKFGEKVYYGINKEKIFDLQVLKADFIIHEIDLAFRAWNNNIYTRECSFDDFCEYILPYRRKNGALPDQKRAEFYQKYHEHFFSQPGKDFIDEADSLLYKYNFLTHSCFYGTRIPILATSQMEYMRHGLCEDRCWFNIMLFSSLGMAAAMDFVPGWANRNGSHSWNVLIVNGVSYPFEPFWDADRWKYKRIYNNKTFDEAWGRFRLSKVFRRTYGAHMDAILKDTQMDIEDIPEVFRDVRKKDVSHEYFDTVNVTLTLQNVPDDERYAYLCTFNTGKWNPVQWAKIEGKTVVFKGMGRDVVYLPAYYRKGSVIGAGTPFLLQQDGTQKSLNATWKNEKSSILLRHNVGATYHSGNVWNNRKVAGTVLLGDVTPYFTSADTLCVFPQNIGIYRHCLSVNNKRKLRYVRMTLPYYSIALNELAFIAESGKRISDVHFIQKMDSTENGEKPEYVLDNISGTGYLKLGIEAGYIDIDLGDFYVLSEIRYIPYHQILLDDGIAYELLYWKDGWKLLDSATFSGKPMAFDNIPQDALLLLRPKKQKGRISYRPFICRDEELRWY</sequence>
<accession>A0A6I0SB62</accession>
<keyword evidence="1" id="KW-0732">Signal</keyword>
<reference evidence="2 3" key="1">
    <citation type="journal article" date="2019" name="Nat. Med.">
        <title>A library of human gut bacterial isolates paired with longitudinal multiomics data enables mechanistic microbiome research.</title>
        <authorList>
            <person name="Poyet M."/>
            <person name="Groussin M."/>
            <person name="Gibbons S.M."/>
            <person name="Avila-Pacheco J."/>
            <person name="Jiang X."/>
            <person name="Kearney S.M."/>
            <person name="Perrotta A.R."/>
            <person name="Berdy B."/>
            <person name="Zhao S."/>
            <person name="Lieberman T.D."/>
            <person name="Swanson P.K."/>
            <person name="Smith M."/>
            <person name="Roesemann S."/>
            <person name="Alexander J.E."/>
            <person name="Rich S.A."/>
            <person name="Livny J."/>
            <person name="Vlamakis H."/>
            <person name="Clish C."/>
            <person name="Bullock K."/>
            <person name="Deik A."/>
            <person name="Scott J."/>
            <person name="Pierce K.A."/>
            <person name="Xavier R.J."/>
            <person name="Alm E.J."/>
        </authorList>
    </citation>
    <scope>NUCLEOTIDE SEQUENCE [LARGE SCALE GENOMIC DNA]</scope>
    <source>
        <strain evidence="2 3">BIOML-A156</strain>
    </source>
</reference>
<protein>
    <recommendedName>
        <fullName evidence="4">F5/8 type C domain</fullName>
    </recommendedName>
</protein>
<organism evidence="2 3">
    <name type="scientific">Bacteroides thetaiotaomicron</name>
    <dbReference type="NCBI Taxonomy" id="818"/>
    <lineage>
        <taxon>Bacteria</taxon>
        <taxon>Pseudomonadati</taxon>
        <taxon>Bacteroidota</taxon>
        <taxon>Bacteroidia</taxon>
        <taxon>Bacteroidales</taxon>
        <taxon>Bacteroidaceae</taxon>
        <taxon>Bacteroides</taxon>
    </lineage>
</organism>
<proteinExistence type="predicted"/>
<evidence type="ECO:0000313" key="2">
    <source>
        <dbReference type="EMBL" id="KAB4477998.1"/>
    </source>
</evidence>
<evidence type="ECO:0000313" key="3">
    <source>
        <dbReference type="Proteomes" id="UP000488521"/>
    </source>
</evidence>